<reference evidence="1" key="1">
    <citation type="submission" date="2019-02" db="EMBL/GenBank/DDBJ databases">
        <authorList>
            <person name="Pothier F.J."/>
        </authorList>
    </citation>
    <scope>NUCLEOTIDE SEQUENCE</scope>
    <source>
        <strain evidence="1">CI-1B</strain>
    </source>
</reference>
<dbReference type="RefSeq" id="WP_139861762.1">
    <property type="nucleotide sequence ID" value="NZ_CAADFC020000016.1"/>
</dbReference>
<dbReference type="Proteomes" id="UP000328092">
    <property type="component" value="Unassembled WGS sequence"/>
</dbReference>
<comment type="caution">
    <text evidence="1">The sequence shown here is derived from an EMBL/GenBank/DDBJ whole genome shotgun (WGS) entry which is preliminary data.</text>
</comment>
<keyword evidence="2" id="KW-1185">Reference proteome</keyword>
<proteinExistence type="predicted"/>
<accession>A0A508TF02</accession>
<dbReference type="OrthoDB" id="8254365at2"/>
<organism evidence="1 2">
    <name type="scientific">Bradyrhizobium ivorense</name>
    <dbReference type="NCBI Taxonomy" id="2511166"/>
    <lineage>
        <taxon>Bacteria</taxon>
        <taxon>Pseudomonadati</taxon>
        <taxon>Pseudomonadota</taxon>
        <taxon>Alphaproteobacteria</taxon>
        <taxon>Hyphomicrobiales</taxon>
        <taxon>Nitrobacteraceae</taxon>
        <taxon>Bradyrhizobium</taxon>
    </lineage>
</organism>
<name>A0A508TF02_9BRAD</name>
<dbReference type="EMBL" id="CAADFC020000016">
    <property type="protein sequence ID" value="VIO72990.1"/>
    <property type="molecule type" value="Genomic_DNA"/>
</dbReference>
<protein>
    <submittedName>
        <fullName evidence="1">Uncharacterized protein</fullName>
    </submittedName>
</protein>
<sequence>MTLQISRRGKEYLKTAETLLHSANAATDRAVADQLKTLAEMYEQRAEQASHADAAKALARASAAAATPFEGDWT</sequence>
<evidence type="ECO:0000313" key="1">
    <source>
        <dbReference type="EMBL" id="VIO72990.1"/>
    </source>
</evidence>
<gene>
    <name evidence="1" type="ORF">CI1B_46390</name>
</gene>
<dbReference type="AlphaFoldDB" id="A0A508TF02"/>
<evidence type="ECO:0000313" key="2">
    <source>
        <dbReference type="Proteomes" id="UP000328092"/>
    </source>
</evidence>